<dbReference type="SUPFAM" id="SSF49329">
    <property type="entry name" value="Cu,Zn superoxide dismutase-like"/>
    <property type="match status" value="3"/>
</dbReference>
<accession>A0A1N7KF57</accession>
<evidence type="ECO:0000256" key="2">
    <source>
        <dbReference type="SAM" id="SignalP"/>
    </source>
</evidence>
<dbReference type="InterPro" id="IPR036423">
    <property type="entry name" value="SOD-like_Cu/Zn_dom_sf"/>
</dbReference>
<protein>
    <recommendedName>
        <fullName evidence="5">CHRD domain-containing protein</fullName>
    </recommendedName>
</protein>
<evidence type="ECO:0000256" key="1">
    <source>
        <dbReference type="ARBA" id="ARBA00010457"/>
    </source>
</evidence>
<keyword evidence="2" id="KW-0732">Signal</keyword>
<dbReference type="RefSeq" id="WP_076498238.1">
    <property type="nucleotide sequence ID" value="NZ_FTOP01000002.1"/>
</dbReference>
<evidence type="ECO:0008006" key="5">
    <source>
        <dbReference type="Google" id="ProtNLM"/>
    </source>
</evidence>
<keyword evidence="4" id="KW-1185">Reference proteome</keyword>
<evidence type="ECO:0000313" key="3">
    <source>
        <dbReference type="EMBL" id="SIS60197.1"/>
    </source>
</evidence>
<dbReference type="GO" id="GO:0006801">
    <property type="term" value="P:superoxide metabolic process"/>
    <property type="evidence" value="ECO:0007669"/>
    <property type="project" value="InterPro"/>
</dbReference>
<name>A0A1N7KF57_9BACT</name>
<dbReference type="AlphaFoldDB" id="A0A1N7KF57"/>
<proteinExistence type="inferred from homology"/>
<dbReference type="STRING" id="529505.SAMN05421761_10230"/>
<feature type="signal peptide" evidence="2">
    <location>
        <begin position="1"/>
        <end position="27"/>
    </location>
</feature>
<organism evidence="3 4">
    <name type="scientific">Belliella pelovolcani</name>
    <dbReference type="NCBI Taxonomy" id="529505"/>
    <lineage>
        <taxon>Bacteria</taxon>
        <taxon>Pseudomonadati</taxon>
        <taxon>Bacteroidota</taxon>
        <taxon>Cytophagia</taxon>
        <taxon>Cytophagales</taxon>
        <taxon>Cyclobacteriaceae</taxon>
        <taxon>Belliella</taxon>
    </lineage>
</organism>
<feature type="chain" id="PRO_5013134260" description="CHRD domain-containing protein" evidence="2">
    <location>
        <begin position="28"/>
        <end position="413"/>
    </location>
</feature>
<dbReference type="GO" id="GO:0046872">
    <property type="term" value="F:metal ion binding"/>
    <property type="evidence" value="ECO:0007669"/>
    <property type="project" value="InterPro"/>
</dbReference>
<dbReference type="EMBL" id="FTOP01000002">
    <property type="protein sequence ID" value="SIS60197.1"/>
    <property type="molecule type" value="Genomic_DNA"/>
</dbReference>
<gene>
    <name evidence="3" type="ORF">SAMN05421761_10230</name>
</gene>
<evidence type="ECO:0000313" key="4">
    <source>
        <dbReference type="Proteomes" id="UP000186026"/>
    </source>
</evidence>
<reference evidence="4" key="1">
    <citation type="submission" date="2017-01" db="EMBL/GenBank/DDBJ databases">
        <authorList>
            <person name="Varghese N."/>
            <person name="Submissions S."/>
        </authorList>
    </citation>
    <scope>NUCLEOTIDE SEQUENCE [LARGE SCALE GENOMIC DNA]</scope>
    <source>
        <strain evidence="4">DSM 46698</strain>
    </source>
</reference>
<dbReference type="Proteomes" id="UP000186026">
    <property type="component" value="Unassembled WGS sequence"/>
</dbReference>
<sequence>MKNSLIINRIKQGALLLMSALIFVACTEDDMPALDPDEVLTGQSKSYDLDEVAVPGISGTAVLEETSTGSTKLTITLSGTPDGGQHPAHIHFNSAATGGGIAVSLTPVNGTTGISETIISRQDDGSSLTYNQLLDFDGYINVHLSADDLGTIVAQGDIGSNELTGETKTYTLNEADVDGISGEIIFEERRNGFALATISLTGTPDGGVHPAHIHANSAAIGGGILFTFNPVNGTTGMSMTDTRAGMMDGEEGYTYDEILEVDGYVNVHLSAEALATIVAQGDIGSNELTGVSQTYPLAAVAVAGISGEITFQERINGFALATITLVGTPVDGSHPAHIHENSAAVGGGILYTFNPVNGATGVSISDTRQGMMDGEASYTYAQILTVDGYVNVHLSATELATIVAQGDIGVNFE</sequence>
<comment type="similarity">
    <text evidence="1">Belongs to the Cu-Zn superoxide dismutase family.</text>
</comment>
<dbReference type="PROSITE" id="PS51257">
    <property type="entry name" value="PROKAR_LIPOPROTEIN"/>
    <property type="match status" value="1"/>
</dbReference>